<evidence type="ECO:0000256" key="2">
    <source>
        <dbReference type="ARBA" id="ARBA00022676"/>
    </source>
</evidence>
<evidence type="ECO:0000256" key="5">
    <source>
        <dbReference type="ARBA" id="ARBA00022803"/>
    </source>
</evidence>
<proteinExistence type="predicted"/>
<dbReference type="PANTHER" id="PTHR44835:SF1">
    <property type="entry name" value="PROTEIN O-GLCNAC TRANSFERASE"/>
    <property type="match status" value="1"/>
</dbReference>
<evidence type="ECO:0000256" key="3">
    <source>
        <dbReference type="ARBA" id="ARBA00022679"/>
    </source>
</evidence>
<evidence type="ECO:0000313" key="7">
    <source>
        <dbReference type="EMBL" id="CAE8645577.1"/>
    </source>
</evidence>
<name>A0A813I6W0_POLGL</name>
<sequence length="398" mass="44364">RCIELSPSSKNPSQNRLLALNYLSTVSPRLVFEAHAAWADRFAREVGVPFTTWPNLKVTNRPLRIGYIGPDFFHHSVSFFLHALLEHRNKDLFEVFIYSNSAREDEKTELFKGMLPADHWNKVLGQTSQQVADLIRADQVDILIELAGHTANNRLDVIALKPAPVQFTYIGYNNSTGLGSIDYRIVDEVVDPLDTEQPFSEELVRIPGCFLCYTPPLKIPDVAPLPANRQGFVTFGSFSCLAKVGDPCVALWARVLHEVPGSRLLVKNKGFYSTDVQATFFNKFKEHGIAEHRLKLMSLATTSFDHLNIYNEDTFPYSNTTTTCEALLMGVKSLAGKKSTLLGMMLLVPVAVDEYVAKVGTLVQGSFDYVAVRLAGDLRNLLVEIMTAAEHVVVFVKA</sequence>
<keyword evidence="4" id="KW-0677">Repeat</keyword>
<reference evidence="7" key="1">
    <citation type="submission" date="2021-02" db="EMBL/GenBank/DDBJ databases">
        <authorList>
            <person name="Dougan E. K."/>
            <person name="Rhodes N."/>
            <person name="Thang M."/>
            <person name="Chan C."/>
        </authorList>
    </citation>
    <scope>NUCLEOTIDE SEQUENCE</scope>
</reference>
<evidence type="ECO:0000313" key="8">
    <source>
        <dbReference type="Proteomes" id="UP000626109"/>
    </source>
</evidence>
<comment type="pathway">
    <text evidence="1">Protein modification; protein glycosylation.</text>
</comment>
<feature type="domain" description="O-GlcNAc transferase C-terminal" evidence="6">
    <location>
        <begin position="49"/>
        <end position="211"/>
    </location>
</feature>
<organism evidence="7 8">
    <name type="scientific">Polarella glacialis</name>
    <name type="common">Dinoflagellate</name>
    <dbReference type="NCBI Taxonomy" id="89957"/>
    <lineage>
        <taxon>Eukaryota</taxon>
        <taxon>Sar</taxon>
        <taxon>Alveolata</taxon>
        <taxon>Dinophyceae</taxon>
        <taxon>Suessiales</taxon>
        <taxon>Suessiaceae</taxon>
        <taxon>Polarella</taxon>
    </lineage>
</organism>
<evidence type="ECO:0000256" key="4">
    <source>
        <dbReference type="ARBA" id="ARBA00022737"/>
    </source>
</evidence>
<dbReference type="Gene3D" id="3.40.50.11380">
    <property type="match status" value="1"/>
</dbReference>
<feature type="non-terminal residue" evidence="7">
    <location>
        <position position="398"/>
    </location>
</feature>
<evidence type="ECO:0000259" key="6">
    <source>
        <dbReference type="Pfam" id="PF13844"/>
    </source>
</evidence>
<dbReference type="InterPro" id="IPR029489">
    <property type="entry name" value="OGT/SEC/SPY_C"/>
</dbReference>
<dbReference type="AlphaFoldDB" id="A0A813I6W0"/>
<comment type="caution">
    <text evidence="7">The sequence shown here is derived from an EMBL/GenBank/DDBJ whole genome shotgun (WGS) entry which is preliminary data.</text>
</comment>
<dbReference type="PANTHER" id="PTHR44835">
    <property type="entry name" value="UDP-N-ACETYLGLUCOSAMINE--PEPTIDE N-ACETYLGLUCOSAMINYLTRANSFERASE SPINDLY-RELATED"/>
    <property type="match status" value="1"/>
</dbReference>
<dbReference type="Pfam" id="PF13844">
    <property type="entry name" value="Glyco_transf_41"/>
    <property type="match status" value="1"/>
</dbReference>
<dbReference type="InterPro" id="IPR051939">
    <property type="entry name" value="Glycosyltr_41/O-GlcNAc_trsf"/>
</dbReference>
<dbReference type="EMBL" id="CAJNNW010003625">
    <property type="protein sequence ID" value="CAE8645577.1"/>
    <property type="molecule type" value="Genomic_DNA"/>
</dbReference>
<keyword evidence="2" id="KW-0328">Glycosyltransferase</keyword>
<dbReference type="Proteomes" id="UP000626109">
    <property type="component" value="Unassembled WGS sequence"/>
</dbReference>
<dbReference type="Gene3D" id="3.40.50.2000">
    <property type="entry name" value="Glycogen Phosphorylase B"/>
    <property type="match status" value="1"/>
</dbReference>
<keyword evidence="5" id="KW-0802">TPR repeat</keyword>
<evidence type="ECO:0000256" key="1">
    <source>
        <dbReference type="ARBA" id="ARBA00004922"/>
    </source>
</evidence>
<gene>
    <name evidence="7" type="ORF">PGLA2088_LOCUS4023</name>
</gene>
<keyword evidence="3" id="KW-0808">Transferase</keyword>
<accession>A0A813I6W0</accession>
<protein>
    <recommendedName>
        <fullName evidence="6">O-GlcNAc transferase C-terminal domain-containing protein</fullName>
    </recommendedName>
</protein>
<dbReference type="GO" id="GO:0016757">
    <property type="term" value="F:glycosyltransferase activity"/>
    <property type="evidence" value="ECO:0007669"/>
    <property type="project" value="UniProtKB-KW"/>
</dbReference>